<sequence length="1178" mass="125114">MEHMAAAAPASTWEQLVVKAMREGNAGLLSCVRGMHLPLPTRQQVQQWAEYTTEVVVGAGRKRSPEAPSRAEESVSPSSRSAGMRRAAGSSIRRQALNAAASSAAEGVFPYADSNDVNDGAAEASSVNSERAREAMPISWKRVGMIAAYREMAVHQFRASWVALLNSSVSIVMAYYYLPLILEAFLWLQCVTFEMRSNQYRSEITIPMRGATVRCDSAEYQVMRRLAIAMLVVYGFCYPLGHIVVSLILQRRYGVDVTYASLPVIFFGDSTFDYLISIGYLLTKLIAVIAVTQAASPMLQMGVLATLFALTIFLNSMWSISGQSVMLKSKYLTVTLRSVLTASRVVFLMVCHVLLLLIYLIVSGFDLSASGERGFVAIVSLGIGLVFAMFTAVSLHQIIMHLRHAWNYSDTVAKRDHEGQLLLEALVRRYLDMDRTIELYLQVCERGLAAAQRLDTLSSYRHLPHNGDAVDAAIAADDNLPSFSSFSGDGDQSGANSTNSSSLEGEPNRASATQSTNTSAAAAEEDEEGPEALTRFSPYPALTPKELPALSPTPPSATTTSRATARKTATTTAKASSKAPPRRTATYLSAAFRASSARSAASAESFSAASSSQQQQQKKCVGDPTAPLSALPRDVNYPAEAEFVTPVEGNPNWVSAPSQGVTGLVKAGDDAGPPTPNNGDKTSGDGRAAAARANTGAGTPLSLSDYAATAAGTAAGAASTKPSAGGAHAEDASDAIPAPTLLKASPDTFSGDFAEVQTPISQPPLKRSNSLLLSIRCLDPNYAAQAQTTRDELVEESRAVATAEYEKERKQSQQLSGARADRNKSTAVANKSSRSVDGAVSRVSGNEAKQPPQQRSANAPEAVVTIESLVPAVELDLATSFDPLAVPPLPLTRALSRLRPIQSSPLVAGSTAITATRESRRSLLADLQSDLESELRQIQAMPLRDSLLDVDLGQLASTPSLLHNVHPISFWAGTTALEPLGSASPLSGASKSRVNHTATGRGGAAQASGTTLFSSKSFPDENTNEAASASPLQRPGPDTRTHSGNPLLNADIATAAAAAPSTGSAASLKRKDAPMPRPGLASGDRSDDVPADSDAATSPPAVPPLPRFEAPRIHTHTSHRTVVEYMRRRAARACRAQRSRYGKQNVQRSRTPKAGVDIPRIPQDSKSLNSTDTKPRSE</sequence>
<name>A0A0M9G2H4_LEPPY</name>
<feature type="compositionally biased region" description="Polar residues" evidence="1">
    <location>
        <begin position="652"/>
        <end position="661"/>
    </location>
</feature>
<feature type="compositionally biased region" description="Polar residues" evidence="1">
    <location>
        <begin position="825"/>
        <end position="835"/>
    </location>
</feature>
<dbReference type="AlphaFoldDB" id="A0A0M9G2H4"/>
<feature type="compositionally biased region" description="Low complexity" evidence="1">
    <location>
        <begin position="510"/>
        <end position="522"/>
    </location>
</feature>
<feature type="compositionally biased region" description="Low complexity" evidence="1">
    <location>
        <begin position="686"/>
        <end position="699"/>
    </location>
</feature>
<organism evidence="3 4">
    <name type="scientific">Leptomonas pyrrhocoris</name>
    <name type="common">Firebug parasite</name>
    <dbReference type="NCBI Taxonomy" id="157538"/>
    <lineage>
        <taxon>Eukaryota</taxon>
        <taxon>Discoba</taxon>
        <taxon>Euglenozoa</taxon>
        <taxon>Kinetoplastea</taxon>
        <taxon>Metakinetoplastina</taxon>
        <taxon>Trypanosomatida</taxon>
        <taxon>Trypanosomatidae</taxon>
        <taxon>Leishmaniinae</taxon>
        <taxon>Leptomonas</taxon>
    </lineage>
</organism>
<dbReference type="Proteomes" id="UP000037923">
    <property type="component" value="Unassembled WGS sequence"/>
</dbReference>
<evidence type="ECO:0000313" key="4">
    <source>
        <dbReference type="Proteomes" id="UP000037923"/>
    </source>
</evidence>
<dbReference type="RefSeq" id="XP_015659464.1">
    <property type="nucleotide sequence ID" value="XM_015802063.1"/>
</dbReference>
<feature type="transmembrane region" description="Helical" evidence="2">
    <location>
        <begin position="298"/>
        <end position="318"/>
    </location>
</feature>
<evidence type="ECO:0000256" key="1">
    <source>
        <dbReference type="SAM" id="MobiDB-lite"/>
    </source>
</evidence>
<feature type="compositionally biased region" description="Low complexity" evidence="1">
    <location>
        <begin position="606"/>
        <end position="617"/>
    </location>
</feature>
<feature type="region of interest" description="Disordered" evidence="1">
    <location>
        <begin position="606"/>
        <end position="633"/>
    </location>
</feature>
<comment type="caution">
    <text evidence="3">The sequence shown here is derived from an EMBL/GenBank/DDBJ whole genome shotgun (WGS) entry which is preliminary data.</text>
</comment>
<accession>A0A0M9G2H4</accession>
<reference evidence="3 4" key="1">
    <citation type="submission" date="2015-07" db="EMBL/GenBank/DDBJ databases">
        <title>High-quality genome of monoxenous trypanosomatid Leptomonas pyrrhocoris.</title>
        <authorList>
            <person name="Flegontov P."/>
            <person name="Butenko A."/>
            <person name="Firsov S."/>
            <person name="Vlcek C."/>
            <person name="Logacheva M.D."/>
            <person name="Field M."/>
            <person name="Filatov D."/>
            <person name="Flegontova O."/>
            <person name="Gerasimov E."/>
            <person name="Jackson A.P."/>
            <person name="Kelly S."/>
            <person name="Opperdoes F."/>
            <person name="O'Reilly A."/>
            <person name="Votypka J."/>
            <person name="Yurchenko V."/>
            <person name="Lukes J."/>
        </authorList>
    </citation>
    <scope>NUCLEOTIDE SEQUENCE [LARGE SCALE GENOMIC DNA]</scope>
    <source>
        <strain evidence="3">H10</strain>
    </source>
</reference>
<gene>
    <name evidence="3" type="ORF">ABB37_04396</name>
</gene>
<feature type="transmembrane region" description="Helical" evidence="2">
    <location>
        <begin position="339"/>
        <end position="362"/>
    </location>
</feature>
<feature type="region of interest" description="Disordered" evidence="1">
    <location>
        <begin position="59"/>
        <end position="87"/>
    </location>
</feature>
<feature type="transmembrane region" description="Helical" evidence="2">
    <location>
        <begin position="374"/>
        <end position="395"/>
    </location>
</feature>
<evidence type="ECO:0000256" key="2">
    <source>
        <dbReference type="SAM" id="Phobius"/>
    </source>
</evidence>
<feature type="region of interest" description="Disordered" evidence="1">
    <location>
        <begin position="483"/>
        <end position="584"/>
    </location>
</feature>
<proteinExistence type="predicted"/>
<feature type="compositionally biased region" description="Basic and acidic residues" evidence="1">
    <location>
        <begin position="63"/>
        <end position="73"/>
    </location>
</feature>
<feature type="region of interest" description="Disordered" evidence="1">
    <location>
        <begin position="1134"/>
        <end position="1178"/>
    </location>
</feature>
<feature type="compositionally biased region" description="Polar residues" evidence="1">
    <location>
        <begin position="1007"/>
        <end position="1031"/>
    </location>
</feature>
<protein>
    <submittedName>
        <fullName evidence="3">Putative transmembrane protein</fullName>
    </submittedName>
</protein>
<keyword evidence="2" id="KW-0472">Membrane</keyword>
<feature type="compositionally biased region" description="Polar residues" evidence="1">
    <location>
        <begin position="984"/>
        <end position="998"/>
    </location>
</feature>
<dbReference type="VEuPathDB" id="TriTrypDB:LpyrH10_07_2030"/>
<feature type="region of interest" description="Disordered" evidence="1">
    <location>
        <begin position="984"/>
        <end position="1120"/>
    </location>
</feature>
<keyword evidence="2" id="KW-1133">Transmembrane helix</keyword>
<feature type="compositionally biased region" description="Low complexity" evidence="1">
    <location>
        <begin position="1053"/>
        <end position="1067"/>
    </location>
</feature>
<keyword evidence="4" id="KW-1185">Reference proteome</keyword>
<feature type="compositionally biased region" description="Low complexity" evidence="1">
    <location>
        <begin position="483"/>
        <end position="494"/>
    </location>
</feature>
<dbReference type="GeneID" id="26904687"/>
<feature type="transmembrane region" description="Helical" evidence="2">
    <location>
        <begin position="226"/>
        <end position="250"/>
    </location>
</feature>
<dbReference type="EMBL" id="LGTL01000007">
    <property type="protein sequence ID" value="KPA81025.1"/>
    <property type="molecule type" value="Genomic_DNA"/>
</dbReference>
<feature type="region of interest" description="Disordered" evidence="1">
    <location>
        <begin position="804"/>
        <end position="860"/>
    </location>
</feature>
<feature type="region of interest" description="Disordered" evidence="1">
    <location>
        <begin position="647"/>
        <end position="701"/>
    </location>
</feature>
<keyword evidence="2 3" id="KW-0812">Transmembrane</keyword>
<feature type="transmembrane region" description="Helical" evidence="2">
    <location>
        <begin position="271"/>
        <end position="292"/>
    </location>
</feature>
<feature type="compositionally biased region" description="Low complexity" evidence="1">
    <location>
        <begin position="556"/>
        <end position="579"/>
    </location>
</feature>
<evidence type="ECO:0000313" key="3">
    <source>
        <dbReference type="EMBL" id="KPA81025.1"/>
    </source>
</evidence>